<comment type="caution">
    <text evidence="1">The sequence shown here is derived from an EMBL/GenBank/DDBJ whole genome shotgun (WGS) entry which is preliminary data.</text>
</comment>
<dbReference type="AlphaFoldDB" id="A0AAW1X9P8"/>
<reference evidence="1 2" key="1">
    <citation type="journal article" date="2023" name="G3 (Bethesda)">
        <title>A chromosome-length genome assembly and annotation of blackberry (Rubus argutus, cv. 'Hillquist').</title>
        <authorList>
            <person name="Bruna T."/>
            <person name="Aryal R."/>
            <person name="Dudchenko O."/>
            <person name="Sargent D.J."/>
            <person name="Mead D."/>
            <person name="Buti M."/>
            <person name="Cavallini A."/>
            <person name="Hytonen T."/>
            <person name="Andres J."/>
            <person name="Pham M."/>
            <person name="Weisz D."/>
            <person name="Mascagni F."/>
            <person name="Usai G."/>
            <person name="Natali L."/>
            <person name="Bassil N."/>
            <person name="Fernandez G.E."/>
            <person name="Lomsadze A."/>
            <person name="Armour M."/>
            <person name="Olukolu B."/>
            <person name="Poorten T."/>
            <person name="Britton C."/>
            <person name="Davik J."/>
            <person name="Ashrafi H."/>
            <person name="Aiden E.L."/>
            <person name="Borodovsky M."/>
            <person name="Worthington M."/>
        </authorList>
    </citation>
    <scope>NUCLEOTIDE SEQUENCE [LARGE SCALE GENOMIC DNA]</scope>
    <source>
        <strain evidence="1">PI 553951</strain>
    </source>
</reference>
<dbReference type="Proteomes" id="UP001457282">
    <property type="component" value="Unassembled WGS sequence"/>
</dbReference>
<sequence length="97" mass="10661">MLITVTLHNAVELPGLPTSNEEPRPSLLHGGFKSVQFALPLFEEQFELLGKRKQANIMVNTFDALEPEALKAIDKYNLIGIGPLMPSAFLDGKDPSE</sequence>
<dbReference type="EMBL" id="JBEDUW010000004">
    <property type="protein sequence ID" value="KAK9932976.1"/>
    <property type="molecule type" value="Genomic_DNA"/>
</dbReference>
<evidence type="ECO:0000313" key="1">
    <source>
        <dbReference type="EMBL" id="KAK9932976.1"/>
    </source>
</evidence>
<protein>
    <submittedName>
        <fullName evidence="1">Uncharacterized protein</fullName>
    </submittedName>
</protein>
<keyword evidence="2" id="KW-1185">Reference proteome</keyword>
<proteinExistence type="predicted"/>
<accession>A0AAW1X9P8</accession>
<name>A0AAW1X9P8_RUBAR</name>
<dbReference type="Gene3D" id="3.40.50.2000">
    <property type="entry name" value="Glycogen Phosphorylase B"/>
    <property type="match status" value="1"/>
</dbReference>
<evidence type="ECO:0000313" key="2">
    <source>
        <dbReference type="Proteomes" id="UP001457282"/>
    </source>
</evidence>
<gene>
    <name evidence="1" type="ORF">M0R45_020193</name>
</gene>
<organism evidence="1 2">
    <name type="scientific">Rubus argutus</name>
    <name type="common">Southern blackberry</name>
    <dbReference type="NCBI Taxonomy" id="59490"/>
    <lineage>
        <taxon>Eukaryota</taxon>
        <taxon>Viridiplantae</taxon>
        <taxon>Streptophyta</taxon>
        <taxon>Embryophyta</taxon>
        <taxon>Tracheophyta</taxon>
        <taxon>Spermatophyta</taxon>
        <taxon>Magnoliopsida</taxon>
        <taxon>eudicotyledons</taxon>
        <taxon>Gunneridae</taxon>
        <taxon>Pentapetalae</taxon>
        <taxon>rosids</taxon>
        <taxon>fabids</taxon>
        <taxon>Rosales</taxon>
        <taxon>Rosaceae</taxon>
        <taxon>Rosoideae</taxon>
        <taxon>Rosoideae incertae sedis</taxon>
        <taxon>Rubus</taxon>
    </lineage>
</organism>
<dbReference type="SUPFAM" id="SSF53756">
    <property type="entry name" value="UDP-Glycosyltransferase/glycogen phosphorylase"/>
    <property type="match status" value="1"/>
</dbReference>